<reference evidence="9 10" key="1">
    <citation type="submission" date="2024-08" db="EMBL/GenBank/DDBJ databases">
        <title>Clostridium lapicellarii sp. nov., and Clostridium renhuaiense sp. nov., two species isolated from the mud in a fermentation cellar used for producing sauce-flavour Chinese liquors.</title>
        <authorList>
            <person name="Yang F."/>
            <person name="Wang H."/>
            <person name="Chen L.Q."/>
            <person name="Zhou N."/>
            <person name="Lu J.J."/>
            <person name="Pu X.X."/>
            <person name="Wan B."/>
            <person name="Wang L."/>
            <person name="Liu S.J."/>
        </authorList>
    </citation>
    <scope>NUCLEOTIDE SEQUENCE [LARGE SCALE GENOMIC DNA]</scope>
    <source>
        <strain evidence="9 10">MT-113</strain>
    </source>
</reference>
<dbReference type="PROSITE" id="PS51643">
    <property type="entry name" value="HD_CAS3"/>
    <property type="match status" value="1"/>
</dbReference>
<dbReference type="InterPro" id="IPR011545">
    <property type="entry name" value="DEAD/DEAH_box_helicase_dom"/>
</dbReference>
<dbReference type="InterPro" id="IPR014001">
    <property type="entry name" value="Helicase_ATP-bd"/>
</dbReference>
<gene>
    <name evidence="9" type="primary">cas3</name>
    <name evidence="9" type="ORF">AB8S09_11765</name>
</gene>
<name>A0ABV4DZJ6_9CLOT</name>
<dbReference type="InterPro" id="IPR001650">
    <property type="entry name" value="Helicase_C-like"/>
</dbReference>
<accession>A0ABV4DZJ6</accession>
<dbReference type="SMART" id="SM00487">
    <property type="entry name" value="DEXDc"/>
    <property type="match status" value="1"/>
</dbReference>
<evidence type="ECO:0000256" key="1">
    <source>
        <dbReference type="ARBA" id="ARBA00022741"/>
    </source>
</evidence>
<dbReference type="PROSITE" id="PS51192">
    <property type="entry name" value="HELICASE_ATP_BIND_1"/>
    <property type="match status" value="1"/>
</dbReference>
<dbReference type="InterPro" id="IPR054712">
    <property type="entry name" value="Cas3-like_dom"/>
</dbReference>
<dbReference type="InterPro" id="IPR006483">
    <property type="entry name" value="CRISPR-assoc_Cas3_HD"/>
</dbReference>
<sequence length="861" mass="101956">MYFDNVKLFSAKNFIHNVDKIYAHRDRNDKDNKEKFMRHVKSTYDYFKLICSEKNLDNVFYNFERSILKNRGEDTIHLWKEMFANTIYMHDMGKINPAFQYNVMLNEEYKNNTAVEKNHSLLGAYIYVSYFYGKIENICKRHDKFYLKYFMYLNSYIISKHHGFLDSMGEYKEKLRAFSRSHKKEIYYPNLNMDTLDQKVIQNSFENCSKYMKDCLLSDDRLDFVIYIYSKLLFSLLTAADYYATSEFMNGEKINDLGIIDDGLKRKFGEDVDSYSTFNSIEAYRKNPVKDGKYISINQLRSEITIESEKNYMDNQDKNIYYLEAPTGGGKTITSVNLAKLILQSNKNINKLFYIFPFNTLVEQTENELMKIFNNDSMIKEKLAVINSITPIKIKDVDEDCSNIINLNTGKKVDYNKSFVDRIFINYPFVITTHVKLFNSFFGTSREEVFPLVNLCNSVIILDEIQSYKNSIWKEIINFLSVYSEILNIKIIIMSATLPRLNKLVDSDVDNFVYLIKNRDHYFKNPFFKDRVKFEMIDLGEDEDKEFENLLRDIEHESKSNNKILVEFIFKTRADKFFDYIKSNEKFSQNCKHEVAIVTSDDNKADRNRVIEKAKEKDKKIIIIATQIIEAGVDIDMDLGYKNISILDAEEQFMGRINRSCLNIGRVKFFKMDDCKIIYKRDVRKEEELTLASREIQELLKEKNFGKYYEKVIAKIEKAKRELNDNGYGAFIKILKNVDFKGIKEHMQLIDDYNQNKYTIFLSRKIKDEKNNVLDGDQIWQEYKSLIMGNKMDYAEKKVKLSQINSKLNYFIYRVKKMPQEYSDMLGDIYYISYGEKYIKDGRFNQEIFIGQTPDEANLFM</sequence>
<dbReference type="SUPFAM" id="SSF52540">
    <property type="entry name" value="P-loop containing nucleoside triphosphate hydrolases"/>
    <property type="match status" value="1"/>
</dbReference>
<dbReference type="RefSeq" id="WP_369869185.1">
    <property type="nucleotide sequence ID" value="NZ_JBGFFE010000019.1"/>
</dbReference>
<dbReference type="NCBIfam" id="TIGR01596">
    <property type="entry name" value="cas3_HD"/>
    <property type="match status" value="1"/>
</dbReference>
<keyword evidence="3" id="KW-0347">Helicase</keyword>
<dbReference type="EMBL" id="JBGFFE010000019">
    <property type="protein sequence ID" value="MEY8764305.1"/>
    <property type="molecule type" value="Genomic_DNA"/>
</dbReference>
<keyword evidence="4" id="KW-0067">ATP-binding</keyword>
<feature type="domain" description="Helicase ATP-binding" evidence="6">
    <location>
        <begin position="312"/>
        <end position="516"/>
    </location>
</feature>
<keyword evidence="1" id="KW-0547">Nucleotide-binding</keyword>
<organism evidence="9 10">
    <name type="scientific">Clostridium lapidicellarium</name>
    <dbReference type="NCBI Taxonomy" id="3240931"/>
    <lineage>
        <taxon>Bacteria</taxon>
        <taxon>Bacillati</taxon>
        <taxon>Bacillota</taxon>
        <taxon>Clostridia</taxon>
        <taxon>Eubacteriales</taxon>
        <taxon>Clostridiaceae</taxon>
        <taxon>Clostridium</taxon>
    </lineage>
</organism>
<comment type="caution">
    <text evidence="9">The sequence shown here is derived from an EMBL/GenBank/DDBJ whole genome shotgun (WGS) entry which is preliminary data.</text>
</comment>
<keyword evidence="5" id="KW-0051">Antiviral defense</keyword>
<protein>
    <submittedName>
        <fullName evidence="9">CRISPR-associated helicase Cas3</fullName>
    </submittedName>
</protein>
<evidence type="ECO:0000259" key="8">
    <source>
        <dbReference type="PROSITE" id="PS51643"/>
    </source>
</evidence>
<proteinExistence type="predicted"/>
<dbReference type="InterPro" id="IPR006474">
    <property type="entry name" value="Helicase_Cas3_CRISPR-ass_core"/>
</dbReference>
<keyword evidence="10" id="KW-1185">Reference proteome</keyword>
<dbReference type="InterPro" id="IPR027417">
    <property type="entry name" value="P-loop_NTPase"/>
</dbReference>
<dbReference type="SMART" id="SM00490">
    <property type="entry name" value="HELICc"/>
    <property type="match status" value="1"/>
</dbReference>
<dbReference type="CDD" id="cd09641">
    <property type="entry name" value="Cas3''_I"/>
    <property type="match status" value="1"/>
</dbReference>
<dbReference type="Pfam" id="PF22590">
    <property type="entry name" value="Cas3-like_C_2"/>
    <property type="match status" value="1"/>
</dbReference>
<evidence type="ECO:0000259" key="6">
    <source>
        <dbReference type="PROSITE" id="PS51192"/>
    </source>
</evidence>
<feature type="domain" description="HD Cas3-type" evidence="8">
    <location>
        <begin position="29"/>
        <end position="243"/>
    </location>
</feature>
<dbReference type="PROSITE" id="PS51194">
    <property type="entry name" value="HELICASE_CTER"/>
    <property type="match status" value="1"/>
</dbReference>
<evidence type="ECO:0000256" key="4">
    <source>
        <dbReference type="ARBA" id="ARBA00022840"/>
    </source>
</evidence>
<evidence type="ECO:0000256" key="5">
    <source>
        <dbReference type="ARBA" id="ARBA00023118"/>
    </source>
</evidence>
<evidence type="ECO:0000256" key="2">
    <source>
        <dbReference type="ARBA" id="ARBA00022801"/>
    </source>
</evidence>
<dbReference type="NCBIfam" id="TIGR01587">
    <property type="entry name" value="cas3_core"/>
    <property type="match status" value="1"/>
</dbReference>
<evidence type="ECO:0000313" key="9">
    <source>
        <dbReference type="EMBL" id="MEY8764305.1"/>
    </source>
</evidence>
<dbReference type="Proteomes" id="UP001565220">
    <property type="component" value="Unassembled WGS sequence"/>
</dbReference>
<keyword evidence="2" id="KW-0378">Hydrolase</keyword>
<evidence type="ECO:0000313" key="10">
    <source>
        <dbReference type="Proteomes" id="UP001565220"/>
    </source>
</evidence>
<dbReference type="Pfam" id="PF18019">
    <property type="entry name" value="Cas3_HD"/>
    <property type="match status" value="1"/>
</dbReference>
<feature type="domain" description="Helicase C-terminal" evidence="7">
    <location>
        <begin position="546"/>
        <end position="717"/>
    </location>
</feature>
<evidence type="ECO:0000259" key="7">
    <source>
        <dbReference type="PROSITE" id="PS51194"/>
    </source>
</evidence>
<evidence type="ECO:0000256" key="3">
    <source>
        <dbReference type="ARBA" id="ARBA00022806"/>
    </source>
</evidence>
<dbReference type="Pfam" id="PF00270">
    <property type="entry name" value="DEAD"/>
    <property type="match status" value="1"/>
</dbReference>
<dbReference type="Gene3D" id="3.40.50.300">
    <property type="entry name" value="P-loop containing nucleotide triphosphate hydrolases"/>
    <property type="match status" value="2"/>
</dbReference>